<dbReference type="FunFam" id="3.40.50.300:FF:000210">
    <property type="entry name" value="Si:dkey-16p6.1"/>
    <property type="match status" value="1"/>
</dbReference>
<dbReference type="Pfam" id="PF14484">
    <property type="entry name" value="FISNA"/>
    <property type="match status" value="1"/>
</dbReference>
<dbReference type="Pfam" id="PF13516">
    <property type="entry name" value="LRR_6"/>
    <property type="match status" value="2"/>
</dbReference>
<dbReference type="PANTHER" id="PTHR24106">
    <property type="entry name" value="NACHT, LRR AND CARD DOMAINS-CONTAINING"/>
    <property type="match status" value="1"/>
</dbReference>
<dbReference type="InterPro" id="IPR001611">
    <property type="entry name" value="Leu-rich_rpt"/>
</dbReference>
<dbReference type="SMART" id="SM00368">
    <property type="entry name" value="LRR_RI"/>
    <property type="match status" value="3"/>
</dbReference>
<dbReference type="InterPro" id="IPR029495">
    <property type="entry name" value="NACHT-assoc"/>
</dbReference>
<evidence type="ECO:0000256" key="5">
    <source>
        <dbReference type="ARBA" id="ARBA00022741"/>
    </source>
</evidence>
<evidence type="ECO:0000256" key="4">
    <source>
        <dbReference type="ARBA" id="ARBA00022737"/>
    </source>
</evidence>
<keyword evidence="3" id="KW-0433">Leucine-rich repeat</keyword>
<evidence type="ECO:0000259" key="9">
    <source>
        <dbReference type="PROSITE" id="PS50837"/>
    </source>
</evidence>
<accession>A0A1L1WQ49</accession>
<evidence type="ECO:0000256" key="3">
    <source>
        <dbReference type="ARBA" id="ARBA00022614"/>
    </source>
</evidence>
<dbReference type="InterPro" id="IPR027417">
    <property type="entry name" value="P-loop_NTPase"/>
</dbReference>
<dbReference type="Pfam" id="PF17779">
    <property type="entry name" value="WHD_NOD2"/>
    <property type="match status" value="1"/>
</dbReference>
<keyword evidence="2" id="KW-0963">Cytoplasm</keyword>
<evidence type="ECO:0000256" key="7">
    <source>
        <dbReference type="SAM" id="MobiDB-lite"/>
    </source>
</evidence>
<dbReference type="Gene3D" id="2.60.120.920">
    <property type="match status" value="1"/>
</dbReference>
<dbReference type="InterPro" id="IPR043136">
    <property type="entry name" value="B30.2/SPRY_sf"/>
</dbReference>
<evidence type="ECO:0000313" key="10">
    <source>
        <dbReference type="EMBL" id="AJD81538.1"/>
    </source>
</evidence>
<evidence type="ECO:0000256" key="1">
    <source>
        <dbReference type="ARBA" id="ARBA00004496"/>
    </source>
</evidence>
<sequence length="1025" mass="116624">MKRKRNEEAPAPSPKSSVSSPTTTDGSQSPSGVSFKSKHIPPNLGAGSPERSLTTTDGSPCPSGVSFKSKHIPPNLGAEAPERQLTGEPSSRSCKQCLTSDWDESDSRCLTCERKRQKVSQSLKDVTGDHHLLEAKNKFKEELQKEFTFTSEGTGEGQIPLDSIYTELYVTAGESGGPQAEHEFSQLERKLKMPALPKHTVNLRDIFKPLSGRERPQRIVLTKGNAGIGKSFSVQKFILDWAKEETNKNIDFVFYFAFRELNLIKCKKSLHNLLTEFHPALSVKSLELYAETKVVVILDGLDESRFKLDFKNTERQTSLSEKTSLGSLLVNLIQGNLLPDAKVWITSRPLAASQIPAEHVDMVTEIRGFKDAQKDEYFSRRFSHDSSLAERIISHIHSSQHLYVMCQIPIFCWISAILFQEVFAAHTKVEMPQTLTEMMAHYLFAQTKQRNRKYDKKSEEKLLKAQRDFFLKLGKLAFDHLQKNSLIFYEEDLKDYGIDIKEESIPSGFCTTVLREEDVFSNRKVFFFVHLTIQEFFAALYVYDCFMNKKTTELNDFLKLEDKEHTLLELLKITVEIVLEKENGHLTYFLRFLLGLMVESNGRVLQGLLTFPDPSQDTDKKILIYLKSIRRKTLSPEGSIILFRAMVEMRDQKVKEEVEEYLKIKDGLKPELTPLHCSALAYILQVSKNDLTLLDLKSYNTSDEGRRRLIPAVKSSETAILASCKVTGELVEHVAFGLTFPWSPLRNLDLSNNDLQDSGVQLLCQGLKNQYCQLKRLRLSGCQVTKTGCDYLISALESNPSHLKELNLSYNDPGESGISRLNKLKEDSKYKLSDVKADHCGSYRMMPGFKKYACKLTLDPNTAHKNLLLSDENRKVTWGTEEQPYLHHPERFDQCPQVLCEQSLDGCCYWEVEVKEPFNIGVTYKPTCRSGDVDACKLGCNDKSWSLICSDEGCYTLHRNQRVSVSSLCQRSSRVGVYLDWEAGSLSFYRVLSNNWVHLHTFTTWFKEPLYPAVELRTHSSALLC</sequence>
<evidence type="ECO:0000256" key="2">
    <source>
        <dbReference type="ARBA" id="ARBA00022490"/>
    </source>
</evidence>
<dbReference type="InterPro" id="IPR051261">
    <property type="entry name" value="NLR"/>
</dbReference>
<dbReference type="PRINTS" id="PR01407">
    <property type="entry name" value="BUTYPHLNCDUF"/>
</dbReference>
<comment type="subcellular location">
    <subcellularLocation>
        <location evidence="1">Cytoplasm</location>
    </subcellularLocation>
</comment>
<dbReference type="Pfam" id="PF17776">
    <property type="entry name" value="NLRC4_HD2"/>
    <property type="match status" value="1"/>
</dbReference>
<dbReference type="InterPro" id="IPR006574">
    <property type="entry name" value="PRY"/>
</dbReference>
<feature type="domain" description="NACHT" evidence="9">
    <location>
        <begin position="218"/>
        <end position="349"/>
    </location>
</feature>
<dbReference type="AlphaFoldDB" id="A0A1L1WQ49"/>
<dbReference type="SMART" id="SM00449">
    <property type="entry name" value="SPRY"/>
    <property type="match status" value="1"/>
</dbReference>
<dbReference type="InterPro" id="IPR007111">
    <property type="entry name" value="NACHT_NTPase"/>
</dbReference>
<dbReference type="InterPro" id="IPR003879">
    <property type="entry name" value="Butyrophylin_SPRY"/>
</dbReference>
<proteinExistence type="evidence at transcript level"/>
<dbReference type="GO" id="GO:0005737">
    <property type="term" value="C:cytoplasm"/>
    <property type="evidence" value="ECO:0007669"/>
    <property type="project" value="UniProtKB-SubCell"/>
</dbReference>
<dbReference type="InterPro" id="IPR003877">
    <property type="entry name" value="SPRY_dom"/>
</dbReference>
<evidence type="ECO:0000259" key="8">
    <source>
        <dbReference type="PROSITE" id="PS50188"/>
    </source>
</evidence>
<reference evidence="10" key="1">
    <citation type="submission" date="2015-01" db="EMBL/GenBank/DDBJ databases">
        <title>Characterization of a novel NLRC3 like gene from Japanese flounder (Paralichthys olivaceus).</title>
        <authorList>
            <person name="Li S."/>
            <person name="Chen X."/>
            <person name="Sun J."/>
        </authorList>
    </citation>
    <scope>NUCLEOTIDE SEQUENCE</scope>
</reference>
<feature type="domain" description="B30.2/SPRY" evidence="8">
    <location>
        <begin position="836"/>
        <end position="1025"/>
    </location>
</feature>
<organism evidence="10">
    <name type="scientific">Paralichthys olivaceus</name>
    <name type="common">Bastard halibut</name>
    <name type="synonym">Hippoglossus olivaceus</name>
    <dbReference type="NCBI Taxonomy" id="8255"/>
    <lineage>
        <taxon>Eukaryota</taxon>
        <taxon>Metazoa</taxon>
        <taxon>Chordata</taxon>
        <taxon>Craniata</taxon>
        <taxon>Vertebrata</taxon>
        <taxon>Euteleostomi</taxon>
        <taxon>Actinopterygii</taxon>
        <taxon>Neopterygii</taxon>
        <taxon>Teleostei</taxon>
        <taxon>Neoteleostei</taxon>
        <taxon>Acanthomorphata</taxon>
        <taxon>Carangaria</taxon>
        <taxon>Pleuronectiformes</taxon>
        <taxon>Pleuronectoidei</taxon>
        <taxon>Paralichthyidae</taxon>
        <taxon>Paralichthys</taxon>
    </lineage>
</organism>
<feature type="compositionally biased region" description="Polar residues" evidence="7">
    <location>
        <begin position="25"/>
        <end position="34"/>
    </location>
</feature>
<dbReference type="CDD" id="cd16040">
    <property type="entry name" value="SPRY_PRY_SNTX"/>
    <property type="match status" value="1"/>
</dbReference>
<dbReference type="InterPro" id="IPR041267">
    <property type="entry name" value="NLRP_HD2"/>
</dbReference>
<dbReference type="InterPro" id="IPR041075">
    <property type="entry name" value="NOD1/2_WH"/>
</dbReference>
<feature type="compositionally biased region" description="Low complexity" evidence="7">
    <location>
        <begin position="14"/>
        <end position="24"/>
    </location>
</feature>
<dbReference type="Gene3D" id="3.80.10.10">
    <property type="entry name" value="Ribonuclease Inhibitor"/>
    <property type="match status" value="1"/>
</dbReference>
<dbReference type="Pfam" id="PF00622">
    <property type="entry name" value="SPRY"/>
    <property type="match status" value="1"/>
</dbReference>
<dbReference type="InterPro" id="IPR032675">
    <property type="entry name" value="LRR_dom_sf"/>
</dbReference>
<dbReference type="Pfam" id="PF05729">
    <property type="entry name" value="NACHT"/>
    <property type="match status" value="1"/>
</dbReference>
<dbReference type="InterPro" id="IPR001870">
    <property type="entry name" value="B30.2/SPRY"/>
</dbReference>
<dbReference type="Gene3D" id="3.40.50.300">
    <property type="entry name" value="P-loop containing nucleotide triphosphate hydrolases"/>
    <property type="match status" value="1"/>
</dbReference>
<dbReference type="SUPFAM" id="SSF49899">
    <property type="entry name" value="Concanavalin A-like lectins/glucanases"/>
    <property type="match status" value="1"/>
</dbReference>
<dbReference type="SUPFAM" id="SSF52047">
    <property type="entry name" value="RNI-like"/>
    <property type="match status" value="1"/>
</dbReference>
<keyword evidence="6" id="KW-0067">ATP-binding</keyword>
<dbReference type="SMART" id="SM01288">
    <property type="entry name" value="FISNA"/>
    <property type="match status" value="1"/>
</dbReference>
<dbReference type="Pfam" id="PF13765">
    <property type="entry name" value="PRY"/>
    <property type="match status" value="1"/>
</dbReference>
<evidence type="ECO:0000256" key="6">
    <source>
        <dbReference type="ARBA" id="ARBA00022840"/>
    </source>
</evidence>
<dbReference type="InterPro" id="IPR013320">
    <property type="entry name" value="ConA-like_dom_sf"/>
</dbReference>
<dbReference type="PROSITE" id="PS50188">
    <property type="entry name" value="B302_SPRY"/>
    <property type="match status" value="1"/>
</dbReference>
<dbReference type="GO" id="GO:0005524">
    <property type="term" value="F:ATP binding"/>
    <property type="evidence" value="ECO:0007669"/>
    <property type="project" value="UniProtKB-KW"/>
</dbReference>
<dbReference type="EMBL" id="KP347441">
    <property type="protein sequence ID" value="AJD81538.1"/>
    <property type="molecule type" value="mRNA"/>
</dbReference>
<protein>
    <submittedName>
        <fullName evidence="10">NLRC3-like protein</fullName>
    </submittedName>
</protein>
<keyword evidence="4" id="KW-0677">Repeat</keyword>
<dbReference type="SMART" id="SM00589">
    <property type="entry name" value="PRY"/>
    <property type="match status" value="1"/>
</dbReference>
<keyword evidence="5" id="KW-0547">Nucleotide-binding</keyword>
<dbReference type="PROSITE" id="PS50837">
    <property type="entry name" value="NACHT"/>
    <property type="match status" value="1"/>
</dbReference>
<feature type="region of interest" description="Disordered" evidence="7">
    <location>
        <begin position="1"/>
        <end position="94"/>
    </location>
</feature>
<name>A0A1L1WQ49_PAROL</name>